<dbReference type="InterPro" id="IPR045599">
    <property type="entry name" value="DUF6456"/>
</dbReference>
<accession>A0ABT9JE49</accession>
<proteinExistence type="predicted"/>
<reference evidence="2 3" key="1">
    <citation type="submission" date="2023-08" db="EMBL/GenBank/DDBJ databases">
        <authorList>
            <person name="Park J.-S."/>
        </authorList>
    </citation>
    <scope>NUCLEOTIDE SEQUENCE [LARGE SCALE GENOMIC DNA]</scope>
    <source>
        <strain evidence="2 3">2205BS29-5</strain>
    </source>
</reference>
<sequence length="379" mass="41315">MTILTGDFAIGAKGADYRSHAACHGPTRGDLPDDARLYLRHVEDGETIRALAREAGCHASTILRRIRRFEARRDDPLIDGALSARARPAPDEQDRAALRVLRRLAEPGAVLATAEGMDKAIVSRDDIRTAVLDRSLAETMALRGWVVQVGRGGRLQRYTIASAGRDALREMLGAMRQSGAVPGPGDFSDAEPVTGSPETGMAEAAAAFDHAARHRVWQDRSIEDPEDGQRRTARVNIAESPLLILARRRDANGQPFLTQGMVAAGERLREDFELAQMGPRVTQNWDGFMTAGIDVSRQGGGYRGGSETARDRVAVALRDLGPGMGDIVLRVCCFLEGIETTERRLGWSARSGKIVLRLALMRLERHYQEVYGGGSRLIG</sequence>
<dbReference type="EMBL" id="JAVAMQ010000012">
    <property type="protein sequence ID" value="MDP5308108.1"/>
    <property type="molecule type" value="Genomic_DNA"/>
</dbReference>
<name>A0ABT9JE49_9RHOB</name>
<evidence type="ECO:0000313" key="3">
    <source>
        <dbReference type="Proteomes" id="UP001224997"/>
    </source>
</evidence>
<dbReference type="Pfam" id="PF20057">
    <property type="entry name" value="DUF6456"/>
    <property type="match status" value="1"/>
</dbReference>
<dbReference type="Proteomes" id="UP001224997">
    <property type="component" value="Unassembled WGS sequence"/>
</dbReference>
<comment type="caution">
    <text evidence="2">The sequence shown here is derived from an EMBL/GenBank/DDBJ whole genome shotgun (WGS) entry which is preliminary data.</text>
</comment>
<feature type="domain" description="DUF6456" evidence="1">
    <location>
        <begin position="234"/>
        <end position="369"/>
    </location>
</feature>
<dbReference type="RefSeq" id="WP_305963954.1">
    <property type="nucleotide sequence ID" value="NZ_JAVAMQ010000012.1"/>
</dbReference>
<keyword evidence="3" id="KW-1185">Reference proteome</keyword>
<gene>
    <name evidence="2" type="ORF">Q5Y72_13525</name>
</gene>
<evidence type="ECO:0000259" key="1">
    <source>
        <dbReference type="Pfam" id="PF20057"/>
    </source>
</evidence>
<organism evidence="2 3">
    <name type="scientific">Paracoccus spongiarum</name>
    <dbReference type="NCBI Taxonomy" id="3064387"/>
    <lineage>
        <taxon>Bacteria</taxon>
        <taxon>Pseudomonadati</taxon>
        <taxon>Pseudomonadota</taxon>
        <taxon>Alphaproteobacteria</taxon>
        <taxon>Rhodobacterales</taxon>
        <taxon>Paracoccaceae</taxon>
        <taxon>Paracoccus</taxon>
    </lineage>
</organism>
<evidence type="ECO:0000313" key="2">
    <source>
        <dbReference type="EMBL" id="MDP5308108.1"/>
    </source>
</evidence>
<protein>
    <submittedName>
        <fullName evidence="2">DUF6456 domain-containing protein</fullName>
    </submittedName>
</protein>